<evidence type="ECO:0000313" key="7">
    <source>
        <dbReference type="Proteomes" id="UP000794436"/>
    </source>
</evidence>
<dbReference type="OrthoDB" id="70673at2759"/>
<evidence type="ECO:0008006" key="8">
    <source>
        <dbReference type="Google" id="ProtNLM"/>
    </source>
</evidence>
<dbReference type="PRINTS" id="PR00259">
    <property type="entry name" value="TMFOUR"/>
</dbReference>
<dbReference type="Pfam" id="PF00335">
    <property type="entry name" value="Tetraspanin"/>
    <property type="match status" value="1"/>
</dbReference>
<accession>A0A8K1CMK2</accession>
<evidence type="ECO:0000313" key="6">
    <source>
        <dbReference type="EMBL" id="TMW66396.1"/>
    </source>
</evidence>
<proteinExistence type="predicted"/>
<dbReference type="AlphaFoldDB" id="A0A8K1CMK2"/>
<feature type="transmembrane region" description="Helical" evidence="5">
    <location>
        <begin position="261"/>
        <end position="283"/>
    </location>
</feature>
<dbReference type="PROSITE" id="PS51257">
    <property type="entry name" value="PROKAR_LIPOPROTEIN"/>
    <property type="match status" value="1"/>
</dbReference>
<keyword evidence="4 5" id="KW-0472">Membrane</keyword>
<comment type="caution">
    <text evidence="6">The sequence shown here is derived from an EMBL/GenBank/DDBJ whole genome shotgun (WGS) entry which is preliminary data.</text>
</comment>
<feature type="transmembrane region" description="Helical" evidence="5">
    <location>
        <begin position="58"/>
        <end position="81"/>
    </location>
</feature>
<keyword evidence="3 5" id="KW-1133">Transmembrane helix</keyword>
<evidence type="ECO:0000256" key="1">
    <source>
        <dbReference type="ARBA" id="ARBA00004141"/>
    </source>
</evidence>
<dbReference type="EMBL" id="SPLM01000036">
    <property type="protein sequence ID" value="TMW66396.1"/>
    <property type="molecule type" value="Genomic_DNA"/>
</dbReference>
<evidence type="ECO:0000256" key="2">
    <source>
        <dbReference type="ARBA" id="ARBA00022692"/>
    </source>
</evidence>
<reference evidence="6" key="1">
    <citation type="submission" date="2019-03" db="EMBL/GenBank/DDBJ databases">
        <title>Long read genome sequence of the mycoparasitic Pythium oligandrum ATCC 38472 isolated from sugarbeet rhizosphere.</title>
        <authorList>
            <person name="Gaulin E."/>
        </authorList>
    </citation>
    <scope>NUCLEOTIDE SEQUENCE</scope>
    <source>
        <strain evidence="6">ATCC 38472_TT</strain>
    </source>
</reference>
<dbReference type="GO" id="GO:0016020">
    <property type="term" value="C:membrane"/>
    <property type="evidence" value="ECO:0007669"/>
    <property type="project" value="UniProtKB-SubCell"/>
</dbReference>
<evidence type="ECO:0000256" key="3">
    <source>
        <dbReference type="ARBA" id="ARBA00022989"/>
    </source>
</evidence>
<protein>
    <recommendedName>
        <fullName evidence="8">Tetraspanin</fullName>
    </recommendedName>
</protein>
<gene>
    <name evidence="6" type="ORF">Poli38472_004161</name>
</gene>
<dbReference type="InterPro" id="IPR018499">
    <property type="entry name" value="Tetraspanin/Peripherin"/>
</dbReference>
<feature type="transmembrane region" description="Helical" evidence="5">
    <location>
        <begin position="12"/>
        <end position="34"/>
    </location>
</feature>
<comment type="subcellular location">
    <subcellularLocation>
        <location evidence="1">Membrane</location>
        <topology evidence="1">Multi-pass membrane protein</topology>
    </subcellularLocation>
</comment>
<feature type="transmembrane region" description="Helical" evidence="5">
    <location>
        <begin position="88"/>
        <end position="109"/>
    </location>
</feature>
<evidence type="ECO:0000256" key="5">
    <source>
        <dbReference type="SAM" id="Phobius"/>
    </source>
</evidence>
<sequence>MREEGGDVLVNIGKVLLLLVNMAFMVAGCLLVYFSQRVKSVGWVEVFEGDFQWVGDSAFLFMLVAGAVVISLAAIGCLGAWLRNRMLLLVYSIVLVITAGLFIVVAIGGHSAKSTAQEWKDASYPANDKEPSVGQNFNKLYCYSQMTYYCAANAAEVVKLLGMTSTSSLLSTFTVQDICASSYKPSDLDQLCELCAVLDKYDDYKPVQEWTDTSCPRTAANQAWCGAFFVSGEPGEVFANASPYSGCRSALFDLILKYSNMLFFAGIVVCLATVLMLAFACLLRRSANRPYVDDSFVVDTPSP</sequence>
<organism evidence="6 7">
    <name type="scientific">Pythium oligandrum</name>
    <name type="common">Mycoparasitic fungus</name>
    <dbReference type="NCBI Taxonomy" id="41045"/>
    <lineage>
        <taxon>Eukaryota</taxon>
        <taxon>Sar</taxon>
        <taxon>Stramenopiles</taxon>
        <taxon>Oomycota</taxon>
        <taxon>Peronosporomycetes</taxon>
        <taxon>Pythiales</taxon>
        <taxon>Pythiaceae</taxon>
        <taxon>Pythium</taxon>
    </lineage>
</organism>
<keyword evidence="7" id="KW-1185">Reference proteome</keyword>
<evidence type="ECO:0000256" key="4">
    <source>
        <dbReference type="ARBA" id="ARBA00023136"/>
    </source>
</evidence>
<dbReference type="Proteomes" id="UP000794436">
    <property type="component" value="Unassembled WGS sequence"/>
</dbReference>
<keyword evidence="2 5" id="KW-0812">Transmembrane</keyword>
<name>A0A8K1CMK2_PYTOL</name>